<dbReference type="EMBL" id="BK015922">
    <property type="protein sequence ID" value="DAF85306.1"/>
    <property type="molecule type" value="Genomic_DNA"/>
</dbReference>
<feature type="region of interest" description="Disordered" evidence="1">
    <location>
        <begin position="1"/>
        <end position="35"/>
    </location>
</feature>
<feature type="compositionally biased region" description="Low complexity" evidence="1">
    <location>
        <begin position="1"/>
        <end position="14"/>
    </location>
</feature>
<reference evidence="2" key="1">
    <citation type="journal article" date="2021" name="Proc. Natl. Acad. Sci. U.S.A.">
        <title>A Catalog of Tens of Thousands of Viruses from Human Metagenomes Reveals Hidden Associations with Chronic Diseases.</title>
        <authorList>
            <person name="Tisza M.J."/>
            <person name="Buck C.B."/>
        </authorList>
    </citation>
    <scope>NUCLEOTIDE SEQUENCE</scope>
    <source>
        <strain evidence="2">Ct8aS59</strain>
    </source>
</reference>
<sequence length="35" mass="3998">MRATIARRTAAGGAPHRKYKSKPREIRGFCYRPPP</sequence>
<evidence type="ECO:0000313" key="2">
    <source>
        <dbReference type="EMBL" id="DAF85306.1"/>
    </source>
</evidence>
<organism evidence="2">
    <name type="scientific">Siphoviridae sp. ct8aS59</name>
    <dbReference type="NCBI Taxonomy" id="2825365"/>
    <lineage>
        <taxon>Viruses</taxon>
        <taxon>Duplodnaviria</taxon>
        <taxon>Heunggongvirae</taxon>
        <taxon>Uroviricota</taxon>
        <taxon>Caudoviricetes</taxon>
    </lineage>
</organism>
<proteinExistence type="predicted"/>
<accession>A0A8S5TSW8</accession>
<evidence type="ECO:0000256" key="1">
    <source>
        <dbReference type="SAM" id="MobiDB-lite"/>
    </source>
</evidence>
<name>A0A8S5TSW8_9CAUD</name>
<protein>
    <submittedName>
        <fullName evidence="2">Uncharacterized protein</fullName>
    </submittedName>
</protein>